<evidence type="ECO:0000313" key="2">
    <source>
        <dbReference type="EMBL" id="QKN85944.1"/>
    </source>
</evidence>
<reference evidence="2 3" key="1">
    <citation type="submission" date="2019-09" db="EMBL/GenBank/DDBJ databases">
        <authorList>
            <person name="Lin J."/>
            <person name="Cucic S."/>
            <person name="Klem A."/>
            <person name="Kropinski A."/>
            <person name="Anany H."/>
        </authorList>
    </citation>
    <scope>NUCLEOTIDE SEQUENCE [LARGE SCALE GENOMIC DNA]</scope>
</reference>
<sequence>MAKAPKTVAKDSTASTATKSAKTSTTEFPRSPTIPKPDVIVPISERLKTIHIEREFPIDLGQEIVAVNLGSDVRFTIYKGLTSVNLKEYIMAKAPKTVAKDSTASTATKSAKTSTTEFPRSPTIPKPDVIVPISERLKTIHIEREFPIDLGQEIVAVNLGSDVRFTIYKGAHLNNMVLTRGDEVIGLSRYDTQIENIYPVFAVAMLRLFMQDKADLCGQLAGMADRVGHILPTLVKLYPVTIDVAFTTVDNNHGYIVLTKDGKVIAGNLTDNEVQKHMDKFAFMVNRLAHVSVKHSETWTALASKPEL</sequence>
<feature type="region of interest" description="Disordered" evidence="1">
    <location>
        <begin position="1"/>
        <end position="36"/>
    </location>
</feature>
<gene>
    <name evidence="2" type="ORF">ACEC001_1060</name>
</gene>
<feature type="compositionally biased region" description="Low complexity" evidence="1">
    <location>
        <begin position="102"/>
        <end position="116"/>
    </location>
</feature>
<dbReference type="Proteomes" id="UP000515779">
    <property type="component" value="Segment"/>
</dbReference>
<accession>A0A7D4V1U5</accession>
<feature type="region of interest" description="Disordered" evidence="1">
    <location>
        <begin position="102"/>
        <end position="121"/>
    </location>
</feature>
<name>A0A7D4V1U5_9CAUD</name>
<organism evidence="2 3">
    <name type="scientific">Escherichia phage vB_EcoM_EC001</name>
    <dbReference type="NCBI Taxonomy" id="2739754"/>
    <lineage>
        <taxon>Viruses</taxon>
        <taxon>Duplodnaviria</taxon>
        <taxon>Heunggongvirae</taxon>
        <taxon>Uroviricota</taxon>
        <taxon>Caudoviricetes</taxon>
        <taxon>Chimalliviridae</taxon>
        <taxon>Seoulvirus</taxon>
        <taxon>Seoulvirus SPN3US</taxon>
    </lineage>
</organism>
<protein>
    <submittedName>
        <fullName evidence="2">Uncharacterized protein</fullName>
    </submittedName>
</protein>
<evidence type="ECO:0000313" key="3">
    <source>
        <dbReference type="Proteomes" id="UP000515779"/>
    </source>
</evidence>
<dbReference type="EMBL" id="MN445185">
    <property type="protein sequence ID" value="QKN85944.1"/>
    <property type="molecule type" value="Genomic_DNA"/>
</dbReference>
<feature type="compositionally biased region" description="Low complexity" evidence="1">
    <location>
        <begin position="1"/>
        <end position="26"/>
    </location>
</feature>
<proteinExistence type="predicted"/>
<evidence type="ECO:0000256" key="1">
    <source>
        <dbReference type="SAM" id="MobiDB-lite"/>
    </source>
</evidence>